<dbReference type="InterPro" id="IPR050810">
    <property type="entry name" value="Bact_Secretion_Sys_Channel"/>
</dbReference>
<comment type="caution">
    <text evidence="5">The sequence shown here is derived from an EMBL/GenBank/DDBJ whole genome shotgun (WGS) entry which is preliminary data.</text>
</comment>
<dbReference type="Proteomes" id="UP000319483">
    <property type="component" value="Unassembled WGS sequence"/>
</dbReference>
<protein>
    <submittedName>
        <fullName evidence="5">Tight adherence secretin RcpA</fullName>
    </submittedName>
</protein>
<dbReference type="PANTHER" id="PTHR30332">
    <property type="entry name" value="PROBABLE GENERAL SECRETION PATHWAY PROTEIN D"/>
    <property type="match status" value="1"/>
</dbReference>
<name>A0A556SRA8_9GAMM</name>
<feature type="domain" description="Pilus formation protein N-terminal" evidence="4">
    <location>
        <begin position="33"/>
        <end position="98"/>
    </location>
</feature>
<dbReference type="InterPro" id="IPR004846">
    <property type="entry name" value="T2SS/T3SS_dom"/>
</dbReference>
<evidence type="ECO:0000259" key="4">
    <source>
        <dbReference type="Pfam" id="PF13629"/>
    </source>
</evidence>
<dbReference type="GO" id="GO:0009306">
    <property type="term" value="P:protein secretion"/>
    <property type="evidence" value="ECO:0007669"/>
    <property type="project" value="InterPro"/>
</dbReference>
<dbReference type="Pfam" id="PF00263">
    <property type="entry name" value="Secretin"/>
    <property type="match status" value="1"/>
</dbReference>
<evidence type="ECO:0000259" key="3">
    <source>
        <dbReference type="Pfam" id="PF00263"/>
    </source>
</evidence>
<evidence type="ECO:0000313" key="5">
    <source>
        <dbReference type="EMBL" id="TSK03664.1"/>
    </source>
</evidence>
<reference evidence="5 6" key="1">
    <citation type="submission" date="2019-07" db="EMBL/GenBank/DDBJ databases">
        <title>Gilliamella genomes.</title>
        <authorList>
            <person name="Zheng H."/>
        </authorList>
    </citation>
    <scope>NUCLEOTIDE SEQUENCE [LARGE SCALE GENOMIC DNA]</scope>
    <source>
        <strain evidence="5 6">W8127</strain>
    </source>
</reference>
<feature type="domain" description="Type II/III secretion system secretin-like" evidence="3">
    <location>
        <begin position="267"/>
        <end position="424"/>
    </location>
</feature>
<comment type="similarity">
    <text evidence="1">Belongs to the bacterial secretin family.</text>
</comment>
<dbReference type="AlphaFoldDB" id="A0A556SRA8"/>
<dbReference type="PRINTS" id="PR00811">
    <property type="entry name" value="BCTERIALGSPD"/>
</dbReference>
<dbReference type="Pfam" id="PF13629">
    <property type="entry name" value="T2SS-T3SS_pil_N"/>
    <property type="match status" value="1"/>
</dbReference>
<keyword evidence="2" id="KW-0732">Signal</keyword>
<dbReference type="InterPro" id="IPR001775">
    <property type="entry name" value="GspD/PilQ"/>
</dbReference>
<dbReference type="PANTHER" id="PTHR30332:SF17">
    <property type="entry name" value="TYPE IV PILIATION SYSTEM PROTEIN DR_0774-RELATED"/>
    <property type="match status" value="1"/>
</dbReference>
<feature type="chain" id="PRO_5023017404" evidence="2">
    <location>
        <begin position="30"/>
        <end position="479"/>
    </location>
</feature>
<proteinExistence type="inferred from homology"/>
<accession>A0A556SRA8</accession>
<feature type="signal peptide" evidence="2">
    <location>
        <begin position="1"/>
        <end position="29"/>
    </location>
</feature>
<evidence type="ECO:0000256" key="2">
    <source>
        <dbReference type="SAM" id="SignalP"/>
    </source>
</evidence>
<dbReference type="GO" id="GO:0015627">
    <property type="term" value="C:type II protein secretion system complex"/>
    <property type="evidence" value="ECO:0007669"/>
    <property type="project" value="TreeGrafter"/>
</dbReference>
<dbReference type="InterPro" id="IPR032789">
    <property type="entry name" value="T2SS-T3SS_pil_N"/>
</dbReference>
<dbReference type="EMBL" id="VMHM01000005">
    <property type="protein sequence ID" value="TSK03664.1"/>
    <property type="molecule type" value="Genomic_DNA"/>
</dbReference>
<evidence type="ECO:0000256" key="1">
    <source>
        <dbReference type="RuleBase" id="RU004003"/>
    </source>
</evidence>
<organism evidence="5 6">
    <name type="scientific">Gilliamella apicola</name>
    <dbReference type="NCBI Taxonomy" id="1196095"/>
    <lineage>
        <taxon>Bacteria</taxon>
        <taxon>Pseudomonadati</taxon>
        <taxon>Pseudomonadota</taxon>
        <taxon>Gammaproteobacteria</taxon>
        <taxon>Orbales</taxon>
        <taxon>Orbaceae</taxon>
        <taxon>Gilliamella</taxon>
    </lineage>
</organism>
<gene>
    <name evidence="5" type="ORF">FPQ15_04570</name>
</gene>
<evidence type="ECO:0000313" key="6">
    <source>
        <dbReference type="Proteomes" id="UP000319483"/>
    </source>
</evidence>
<dbReference type="RefSeq" id="WP_039127780.1">
    <property type="nucleotide sequence ID" value="NZ_CAMLAP010000100.1"/>
</dbReference>
<sequence length="479" mass="52954">MLIRTKSITNMIKPIICLLSIGFSSLAFANIHNLQIGQSKTIVLPENVGTVFISQDTVANYEVIENKSLIVYGKSNGRASLIVYDSDNNIIINDTINVDPLLYQITNRLAQNFPNSNITIDRYDSGEGTNKFVYVLSGTVPDTTTKSQILALVGSSIGQNAERMRQEYSEGGSSGTHYLTFQDYYTYSNIIDNIRVLQEYQVNVQLTFVEVSKDFTDSLGIEWQSLTLDSMMSGDGSSAINSIGEFSLLGIRKGLNIHNITTMIRAVKNDRLAKVLAQPNLSVLSGESASFLVGGEIPIVTKNKDGDANVTYKEYGIKLNISTKVNNDKRIRLFMENEVSSVSGSYAFNNYNIPTLSSRRTRSTIDLSDGDSFVIAGLINESDQEQLSRLPFISEIPILGALARSSTTSRSKSEMVVFATVNLVTPKSSFDSIELPTIERTDVINSFFNIKNNLNKQRNKTVPASNESEKFINDMGFIE</sequence>